<comment type="subcellular location">
    <subcellularLocation>
        <location evidence="2">Cytoplasm</location>
    </subcellularLocation>
    <subcellularLocation>
        <location evidence="1">Membrane</location>
    </subcellularLocation>
</comment>
<keyword evidence="6" id="KW-0963">Cytoplasm</keyword>
<evidence type="ECO:0000256" key="4">
    <source>
        <dbReference type="ARBA" id="ARBA00011823"/>
    </source>
</evidence>
<dbReference type="FunFam" id="3.30.590.10:FF:000011">
    <property type="entry name" value="Glutamine synthetase"/>
    <property type="match status" value="1"/>
</dbReference>
<reference evidence="22 23" key="1">
    <citation type="submission" date="2024-01" db="EMBL/GenBank/DDBJ databases">
        <title>The genomes of 5 underutilized Papilionoideae crops provide insights into root nodulation and disease resistanc.</title>
        <authorList>
            <person name="Yuan L."/>
        </authorList>
    </citation>
    <scope>NUCLEOTIDE SEQUENCE [LARGE SCALE GENOMIC DNA]</scope>
    <source>
        <strain evidence="22">ZHUSHIDOU_FW_LH</strain>
        <tissue evidence="22">Leaf</tissue>
    </source>
</reference>
<gene>
    <name evidence="22" type="ORF">RIF29_32836</name>
</gene>
<keyword evidence="14 19" id="KW-0472">Membrane</keyword>
<dbReference type="InterPro" id="IPR008146">
    <property type="entry name" value="Gln_synth_cat_dom"/>
</dbReference>
<dbReference type="PROSITE" id="PS51987">
    <property type="entry name" value="GS_CATALYTIC"/>
    <property type="match status" value="1"/>
</dbReference>
<evidence type="ECO:0000256" key="5">
    <source>
        <dbReference type="ARBA" id="ARBA00012937"/>
    </source>
</evidence>
<evidence type="ECO:0000313" key="23">
    <source>
        <dbReference type="Proteomes" id="UP001372338"/>
    </source>
</evidence>
<evidence type="ECO:0000256" key="20">
    <source>
        <dbReference type="SAM" id="SignalP"/>
    </source>
</evidence>
<dbReference type="PANTHER" id="PTHR47652:SF3">
    <property type="entry name" value="MITOCHONDRIAL IMPORT INNER MEMBRANE TRANSLOCASE SUBUNIT TIM44"/>
    <property type="match status" value="1"/>
</dbReference>
<dbReference type="GO" id="GO:0004356">
    <property type="term" value="F:glutamine synthetase activity"/>
    <property type="evidence" value="ECO:0007669"/>
    <property type="project" value="UniProtKB-EC"/>
</dbReference>
<dbReference type="Pfam" id="PF13664">
    <property type="entry name" value="DUF4149"/>
    <property type="match status" value="1"/>
</dbReference>
<dbReference type="SMART" id="SM01230">
    <property type="entry name" value="Gln-synt_C"/>
    <property type="match status" value="1"/>
</dbReference>
<evidence type="ECO:0000256" key="16">
    <source>
        <dbReference type="PROSITE-ProRule" id="PRU01331"/>
    </source>
</evidence>
<accession>A0AAN9EIN0</accession>
<evidence type="ECO:0000256" key="19">
    <source>
        <dbReference type="SAM" id="Phobius"/>
    </source>
</evidence>
<dbReference type="SUPFAM" id="SSF55931">
    <property type="entry name" value="Glutamine synthetase/guanido kinase"/>
    <property type="match status" value="1"/>
</dbReference>
<comment type="similarity">
    <text evidence="3 16 17">Belongs to the glutamine synthetase family.</text>
</comment>
<dbReference type="Gene3D" id="3.40.50.1820">
    <property type="entry name" value="alpha/beta hydrolase"/>
    <property type="match status" value="1"/>
</dbReference>
<feature type="domain" description="GS catalytic" evidence="21">
    <location>
        <begin position="473"/>
        <end position="722"/>
    </location>
</feature>
<feature type="transmembrane region" description="Helical" evidence="19">
    <location>
        <begin position="290"/>
        <end position="309"/>
    </location>
</feature>
<dbReference type="Proteomes" id="UP001372338">
    <property type="component" value="Unassembled WGS sequence"/>
</dbReference>
<keyword evidence="8" id="KW-0489">Methyltransferase</keyword>
<keyword evidence="23" id="KW-1185">Reference proteome</keyword>
<dbReference type="Pfam" id="PF00120">
    <property type="entry name" value="Gln-synt_C"/>
    <property type="match status" value="1"/>
</dbReference>
<keyword evidence="12" id="KW-0067">ATP-binding</keyword>
<name>A0AAN9EIN0_CROPI</name>
<sequence>MMNVLGLGLTLISLAAAGVFSPTPTQQQHLHNNNNNNNNLQGDYTIVKEGHRVVVVEYDQDGHHNTKISISPPHDHHNHDDMVTNVIDNAKHKIKEAASVVPDMMQQGGGGGGGGSHHHDATFLHAPKELICDAYGRCKHKIADAMGKAKDKISDTAHEAIHMHKDMIHANKEMAREAGDAVADAFGRAKETVYQQTKDSVDKAKEKGQTLKEDVVRNVTEAKDSLGDAVKRGASNLVESVETVMGVANLLGFSTAFGMCVWVTFISSYVLSRAMPRQPFGVVQSKIYPVYFRAMAYSIGIALLGHVLGHRKRLFISMPEILQAYNLLASLLTLFLNSLYLEPRATKLMFERMKIEKEEGRGREDMTSGGERSSSKTQEHHHNNTNTTGVDPKEPITTTTTTSTTTAQGGTEQDVVRSRIVKLNEKLKRLNSYSSILNIVNLMSLTWHLVYLAQLHYPEWDEDHPIHFVGHSAGAEVVRVLQQMLADKAFKGYDELMSLRDYVTRMKYTLLQEGPYYRGIGVDKAYGRDIVDAHYKACVYAGINISGINGMVMPGQWEFQVGPSLGISAGDEIWAARYILERITEIAGVVSFDPKPIPGDWNGAGAHTNYSTKSMRNDGGYEVIKKAYGEGNERRLTGKHETADINNFSWVQLAEVDRILRPEGTLIVRDTVEAISALEGLVKSMHWEVCMSSSKDNEGLFSVQKSMWRPKELETVEYAMVG</sequence>
<dbReference type="EC" id="6.3.1.2" evidence="5"/>
<evidence type="ECO:0000256" key="18">
    <source>
        <dbReference type="SAM" id="MobiDB-lite"/>
    </source>
</evidence>
<evidence type="ECO:0000256" key="3">
    <source>
        <dbReference type="ARBA" id="ARBA00009897"/>
    </source>
</evidence>
<keyword evidence="15" id="KW-0325">Glycoprotein</keyword>
<feature type="transmembrane region" description="Helical" evidence="19">
    <location>
        <begin position="321"/>
        <end position="341"/>
    </location>
</feature>
<comment type="subunit">
    <text evidence="4">Homooctamer.</text>
</comment>
<dbReference type="Pfam" id="PF03141">
    <property type="entry name" value="Methyltransf_29"/>
    <property type="match status" value="1"/>
</dbReference>
<keyword evidence="7" id="KW-0436">Ligase</keyword>
<dbReference type="InterPro" id="IPR027303">
    <property type="entry name" value="Gln_synth_gly_rich_site"/>
</dbReference>
<proteinExistence type="inferred from homology"/>
<evidence type="ECO:0000313" key="22">
    <source>
        <dbReference type="EMBL" id="KAK7258257.1"/>
    </source>
</evidence>
<keyword evidence="11" id="KW-0547">Nucleotide-binding</keyword>
<feature type="signal peptide" evidence="20">
    <location>
        <begin position="1"/>
        <end position="17"/>
    </location>
</feature>
<dbReference type="AlphaFoldDB" id="A0AAN9EIN0"/>
<evidence type="ECO:0000256" key="7">
    <source>
        <dbReference type="ARBA" id="ARBA00022598"/>
    </source>
</evidence>
<evidence type="ECO:0000256" key="17">
    <source>
        <dbReference type="RuleBase" id="RU000384"/>
    </source>
</evidence>
<feature type="chain" id="PRO_5043032338" description="glutamine synthetase" evidence="20">
    <location>
        <begin position="18"/>
        <end position="722"/>
    </location>
</feature>
<evidence type="ECO:0000256" key="9">
    <source>
        <dbReference type="ARBA" id="ARBA00022679"/>
    </source>
</evidence>
<dbReference type="EMBL" id="JAYWIO010000006">
    <property type="protein sequence ID" value="KAK7258257.1"/>
    <property type="molecule type" value="Genomic_DNA"/>
</dbReference>
<keyword evidence="13 19" id="KW-1133">Transmembrane helix</keyword>
<feature type="transmembrane region" description="Helical" evidence="19">
    <location>
        <begin position="250"/>
        <end position="270"/>
    </location>
</feature>
<evidence type="ECO:0000256" key="2">
    <source>
        <dbReference type="ARBA" id="ARBA00004496"/>
    </source>
</evidence>
<feature type="region of interest" description="Disordered" evidence="18">
    <location>
        <begin position="359"/>
        <end position="413"/>
    </location>
</feature>
<evidence type="ECO:0000256" key="1">
    <source>
        <dbReference type="ARBA" id="ARBA00004370"/>
    </source>
</evidence>
<keyword evidence="9" id="KW-0808">Transferase</keyword>
<evidence type="ECO:0000256" key="10">
    <source>
        <dbReference type="ARBA" id="ARBA00022692"/>
    </source>
</evidence>
<evidence type="ECO:0000259" key="21">
    <source>
        <dbReference type="PROSITE" id="PS51987"/>
    </source>
</evidence>
<dbReference type="InterPro" id="IPR029058">
    <property type="entry name" value="AB_hydrolase_fold"/>
</dbReference>
<dbReference type="PROSITE" id="PS00181">
    <property type="entry name" value="GLNA_ATP"/>
    <property type="match status" value="1"/>
</dbReference>
<evidence type="ECO:0000256" key="15">
    <source>
        <dbReference type="ARBA" id="ARBA00023180"/>
    </source>
</evidence>
<evidence type="ECO:0000256" key="12">
    <source>
        <dbReference type="ARBA" id="ARBA00022840"/>
    </source>
</evidence>
<dbReference type="InterPro" id="IPR014746">
    <property type="entry name" value="Gln_synth/guanido_kin_cat_dom"/>
</dbReference>
<evidence type="ECO:0000256" key="13">
    <source>
        <dbReference type="ARBA" id="ARBA00022989"/>
    </source>
</evidence>
<dbReference type="PANTHER" id="PTHR47652">
    <property type="entry name" value="MITOCHONDRIAL IMPORT INNER MEMBRANE TRANSLOCASE SUBUNIT TIM44"/>
    <property type="match status" value="1"/>
</dbReference>
<evidence type="ECO:0000256" key="6">
    <source>
        <dbReference type="ARBA" id="ARBA00022490"/>
    </source>
</evidence>
<dbReference type="Gene3D" id="3.30.590.10">
    <property type="entry name" value="Glutamine synthetase/guanido kinase, catalytic domain"/>
    <property type="match status" value="1"/>
</dbReference>
<dbReference type="InterPro" id="IPR004159">
    <property type="entry name" value="Put_SAM_MeTrfase"/>
</dbReference>
<dbReference type="GO" id="GO:0016020">
    <property type="term" value="C:membrane"/>
    <property type="evidence" value="ECO:0007669"/>
    <property type="project" value="UniProtKB-SubCell"/>
</dbReference>
<evidence type="ECO:0000256" key="14">
    <source>
        <dbReference type="ARBA" id="ARBA00023136"/>
    </source>
</evidence>
<evidence type="ECO:0000256" key="11">
    <source>
        <dbReference type="ARBA" id="ARBA00022741"/>
    </source>
</evidence>
<feature type="compositionally biased region" description="Basic and acidic residues" evidence="18">
    <location>
        <begin position="373"/>
        <end position="382"/>
    </location>
</feature>
<evidence type="ECO:0000256" key="8">
    <source>
        <dbReference type="ARBA" id="ARBA00022603"/>
    </source>
</evidence>
<keyword evidence="10 19" id="KW-0812">Transmembrane</keyword>
<dbReference type="GO" id="GO:0005737">
    <property type="term" value="C:cytoplasm"/>
    <property type="evidence" value="ECO:0007669"/>
    <property type="project" value="UniProtKB-SubCell"/>
</dbReference>
<comment type="caution">
    <text evidence="22">The sequence shown here is derived from an EMBL/GenBank/DDBJ whole genome shotgun (WGS) entry which is preliminary data.</text>
</comment>
<dbReference type="GO" id="GO:0005524">
    <property type="term" value="F:ATP binding"/>
    <property type="evidence" value="ECO:0007669"/>
    <property type="project" value="UniProtKB-KW"/>
</dbReference>
<feature type="compositionally biased region" description="Low complexity" evidence="18">
    <location>
        <begin position="397"/>
        <end position="406"/>
    </location>
</feature>
<dbReference type="InterPro" id="IPR025423">
    <property type="entry name" value="TMEM205-like"/>
</dbReference>
<keyword evidence="20" id="KW-0732">Signal</keyword>
<dbReference type="GO" id="GO:0032259">
    <property type="term" value="P:methylation"/>
    <property type="evidence" value="ECO:0007669"/>
    <property type="project" value="UniProtKB-KW"/>
</dbReference>
<dbReference type="GO" id="GO:0008168">
    <property type="term" value="F:methyltransferase activity"/>
    <property type="evidence" value="ECO:0007669"/>
    <property type="project" value="UniProtKB-KW"/>
</dbReference>
<protein>
    <recommendedName>
        <fullName evidence="5">glutamine synthetase</fullName>
        <ecNumber evidence="5">6.3.1.2</ecNumber>
    </recommendedName>
</protein>
<organism evidence="22 23">
    <name type="scientific">Crotalaria pallida</name>
    <name type="common">Smooth rattlebox</name>
    <name type="synonym">Crotalaria striata</name>
    <dbReference type="NCBI Taxonomy" id="3830"/>
    <lineage>
        <taxon>Eukaryota</taxon>
        <taxon>Viridiplantae</taxon>
        <taxon>Streptophyta</taxon>
        <taxon>Embryophyta</taxon>
        <taxon>Tracheophyta</taxon>
        <taxon>Spermatophyta</taxon>
        <taxon>Magnoliopsida</taxon>
        <taxon>eudicotyledons</taxon>
        <taxon>Gunneridae</taxon>
        <taxon>Pentapetalae</taxon>
        <taxon>rosids</taxon>
        <taxon>fabids</taxon>
        <taxon>Fabales</taxon>
        <taxon>Fabaceae</taxon>
        <taxon>Papilionoideae</taxon>
        <taxon>50 kb inversion clade</taxon>
        <taxon>genistoids sensu lato</taxon>
        <taxon>core genistoids</taxon>
        <taxon>Crotalarieae</taxon>
        <taxon>Crotalaria</taxon>
    </lineage>
</organism>